<evidence type="ECO:0000256" key="6">
    <source>
        <dbReference type="ARBA" id="ARBA00022723"/>
    </source>
</evidence>
<evidence type="ECO:0000256" key="11">
    <source>
        <dbReference type="ARBA" id="ARBA00023152"/>
    </source>
</evidence>
<keyword evidence="7" id="KW-0547">Nucleotide-binding</keyword>
<evidence type="ECO:0000256" key="7">
    <source>
        <dbReference type="ARBA" id="ARBA00022741"/>
    </source>
</evidence>
<comment type="pathway">
    <text evidence="2 13">Carbohydrate degradation; glycolysis; pyruvate from D-glyceraldehyde 3-phosphate: step 5/5.</text>
</comment>
<dbReference type="SUPFAM" id="SSF50800">
    <property type="entry name" value="PK beta-barrel domain-like"/>
    <property type="match status" value="1"/>
</dbReference>
<dbReference type="InterPro" id="IPR015806">
    <property type="entry name" value="Pyrv_Knase_insert_dom_sf"/>
</dbReference>
<keyword evidence="6" id="KW-0479">Metal-binding</keyword>
<dbReference type="InterPro" id="IPR040442">
    <property type="entry name" value="Pyrv_kinase-like_dom_sf"/>
</dbReference>
<evidence type="ECO:0000256" key="10">
    <source>
        <dbReference type="ARBA" id="ARBA00022842"/>
    </source>
</evidence>
<evidence type="ECO:0000313" key="15">
    <source>
        <dbReference type="EMBL" id="JAP95833.1"/>
    </source>
</evidence>
<keyword evidence="11 13" id="KW-0324">Glycolysis</keyword>
<dbReference type="PANTHER" id="PTHR11817">
    <property type="entry name" value="PYRUVATE KINASE"/>
    <property type="match status" value="1"/>
</dbReference>
<accession>A0A146KGL1</accession>
<dbReference type="EMBL" id="GDID01000773">
    <property type="protein sequence ID" value="JAP95833.1"/>
    <property type="molecule type" value="Transcribed_RNA"/>
</dbReference>
<dbReference type="InterPro" id="IPR015793">
    <property type="entry name" value="Pyrv_Knase_brl"/>
</dbReference>
<dbReference type="UniPathway" id="UPA00109">
    <property type="reaction ID" value="UER00188"/>
</dbReference>
<evidence type="ECO:0000259" key="14">
    <source>
        <dbReference type="Pfam" id="PF00224"/>
    </source>
</evidence>
<dbReference type="GO" id="GO:0016301">
    <property type="term" value="F:kinase activity"/>
    <property type="evidence" value="ECO:0007669"/>
    <property type="project" value="UniProtKB-KW"/>
</dbReference>
<feature type="domain" description="Pyruvate kinase barrel" evidence="14">
    <location>
        <begin position="5"/>
        <end position="316"/>
    </location>
</feature>
<comment type="cofactor">
    <cofactor evidence="1">
        <name>K(+)</name>
        <dbReference type="ChEBI" id="CHEBI:29103"/>
    </cofactor>
</comment>
<keyword evidence="5 13" id="KW-0808">Transferase</keyword>
<keyword evidence="9" id="KW-0067">ATP-binding</keyword>
<dbReference type="InterPro" id="IPR015813">
    <property type="entry name" value="Pyrv/PenolPyrv_kinase-like_dom"/>
</dbReference>
<dbReference type="InterPro" id="IPR001697">
    <property type="entry name" value="Pyr_Knase"/>
</dbReference>
<proteinExistence type="inferred from homology"/>
<dbReference type="InterPro" id="IPR011037">
    <property type="entry name" value="Pyrv_Knase-like_insert_dom_sf"/>
</dbReference>
<protein>
    <recommendedName>
        <fullName evidence="4 13">Pyruvate kinase</fullName>
        <ecNumber evidence="4 13">2.7.1.40</ecNumber>
    </recommendedName>
</protein>
<evidence type="ECO:0000256" key="8">
    <source>
        <dbReference type="ARBA" id="ARBA00022777"/>
    </source>
</evidence>
<evidence type="ECO:0000256" key="12">
    <source>
        <dbReference type="ARBA" id="ARBA00023317"/>
    </source>
</evidence>
<dbReference type="AlphaFoldDB" id="A0A146KGL1"/>
<evidence type="ECO:0000256" key="3">
    <source>
        <dbReference type="ARBA" id="ARBA00008663"/>
    </source>
</evidence>
<evidence type="ECO:0000256" key="13">
    <source>
        <dbReference type="RuleBase" id="RU000504"/>
    </source>
</evidence>
<dbReference type="GO" id="GO:0000287">
    <property type="term" value="F:magnesium ion binding"/>
    <property type="evidence" value="ECO:0007669"/>
    <property type="project" value="InterPro"/>
</dbReference>
<organism evidence="15">
    <name type="scientific">Trepomonas sp. PC1</name>
    <dbReference type="NCBI Taxonomy" id="1076344"/>
    <lineage>
        <taxon>Eukaryota</taxon>
        <taxon>Metamonada</taxon>
        <taxon>Diplomonadida</taxon>
        <taxon>Hexamitidae</taxon>
        <taxon>Hexamitinae</taxon>
        <taxon>Trepomonas</taxon>
    </lineage>
</organism>
<dbReference type="Gene3D" id="3.20.20.60">
    <property type="entry name" value="Phosphoenolpyruvate-binding domains"/>
    <property type="match status" value="1"/>
</dbReference>
<gene>
    <name evidence="15" type="ORF">TPC1_11036</name>
</gene>
<keyword evidence="10 13" id="KW-0460">Magnesium</keyword>
<dbReference type="PRINTS" id="PR01050">
    <property type="entry name" value="PYRUVTKNASE"/>
</dbReference>
<dbReference type="Gene3D" id="2.40.33.10">
    <property type="entry name" value="PK beta-barrel domain-like"/>
    <property type="match status" value="1"/>
</dbReference>
<keyword evidence="8 13" id="KW-0418">Kinase</keyword>
<evidence type="ECO:0000256" key="2">
    <source>
        <dbReference type="ARBA" id="ARBA00004997"/>
    </source>
</evidence>
<evidence type="ECO:0000256" key="4">
    <source>
        <dbReference type="ARBA" id="ARBA00012142"/>
    </source>
</evidence>
<comment type="similarity">
    <text evidence="3 13">Belongs to the pyruvate kinase family.</text>
</comment>
<evidence type="ECO:0000256" key="1">
    <source>
        <dbReference type="ARBA" id="ARBA00001958"/>
    </source>
</evidence>
<dbReference type="GO" id="GO:0004743">
    <property type="term" value="F:pyruvate kinase activity"/>
    <property type="evidence" value="ECO:0007669"/>
    <property type="project" value="UniProtKB-EC"/>
</dbReference>
<reference evidence="15" key="1">
    <citation type="submission" date="2015-07" db="EMBL/GenBank/DDBJ databases">
        <title>Adaptation to a free-living lifestyle via gene acquisitions in the diplomonad Trepomonas sp. PC1.</title>
        <authorList>
            <person name="Xu F."/>
            <person name="Jerlstrom-Hultqvist J."/>
            <person name="Kolisko M."/>
            <person name="Simpson A.G.B."/>
            <person name="Roger A.J."/>
            <person name="Svard S.G."/>
            <person name="Andersson J.O."/>
        </authorList>
    </citation>
    <scope>NUCLEOTIDE SEQUENCE</scope>
    <source>
        <strain evidence="15">PC1</strain>
    </source>
</reference>
<evidence type="ECO:0000256" key="9">
    <source>
        <dbReference type="ARBA" id="ARBA00022840"/>
    </source>
</evidence>
<dbReference type="GO" id="GO:0005524">
    <property type="term" value="F:ATP binding"/>
    <property type="evidence" value="ECO:0007669"/>
    <property type="project" value="UniProtKB-KW"/>
</dbReference>
<keyword evidence="12 15" id="KW-0670">Pyruvate</keyword>
<evidence type="ECO:0000256" key="5">
    <source>
        <dbReference type="ARBA" id="ARBA00022679"/>
    </source>
</evidence>
<comment type="catalytic activity">
    <reaction evidence="13">
        <text>pyruvate + ATP = phosphoenolpyruvate + ADP + H(+)</text>
        <dbReference type="Rhea" id="RHEA:18157"/>
        <dbReference type="ChEBI" id="CHEBI:15361"/>
        <dbReference type="ChEBI" id="CHEBI:15378"/>
        <dbReference type="ChEBI" id="CHEBI:30616"/>
        <dbReference type="ChEBI" id="CHEBI:58702"/>
        <dbReference type="ChEBI" id="CHEBI:456216"/>
        <dbReference type="EC" id="2.7.1.40"/>
    </reaction>
</comment>
<dbReference type="GO" id="GO:0030955">
    <property type="term" value="F:potassium ion binding"/>
    <property type="evidence" value="ECO:0007669"/>
    <property type="project" value="InterPro"/>
</dbReference>
<name>A0A146KGL1_9EUKA</name>
<sequence length="327" mass="35875">MSFELMCTCGPTLKDPAMIAKVIQEGVQTIRINFSHGTAVDHENYFNLIQEGSKLAGMPIKVMGDIQGPKFRIGLFESKKILLQRAQSFTLDSSKQPGSQHRVYLPHPEIFEAAEVGDELLLADGLAILQIIGKSPQKLECVVIKAAEIGDCKGISLPARQINCEFINESDLVSIQTANKLKIDVLMLSFVQCLEDVQKARKLFSGHLMAKIETPAALRNLKEIAGAADSVLIARGDLGVEAGLAQICFNQKWICRQLKDENVKIYAATQFLESLVTKREPTRAEANDIYQARKDGICGILLTGETANGVDPLNAVKWLKRLAEAGK</sequence>
<dbReference type="SUPFAM" id="SSF51621">
    <property type="entry name" value="Phosphoenolpyruvate/pyruvate domain"/>
    <property type="match status" value="1"/>
</dbReference>
<dbReference type="EC" id="2.7.1.40" evidence="4 13"/>
<dbReference type="Pfam" id="PF00224">
    <property type="entry name" value="PK"/>
    <property type="match status" value="1"/>
</dbReference>